<dbReference type="KEGG" id="cce:Ccel_0694"/>
<organism evidence="7 8">
    <name type="scientific">Ruminiclostridium cellulolyticum (strain ATCC 35319 / DSM 5812 / JCM 6584 / H10)</name>
    <name type="common">Clostridium cellulolyticum</name>
    <dbReference type="NCBI Taxonomy" id="394503"/>
    <lineage>
        <taxon>Bacteria</taxon>
        <taxon>Bacillati</taxon>
        <taxon>Bacillota</taxon>
        <taxon>Clostridia</taxon>
        <taxon>Eubacteriales</taxon>
        <taxon>Oscillospiraceae</taxon>
        <taxon>Ruminiclostridium</taxon>
    </lineage>
</organism>
<dbReference type="eggNOG" id="COG0778">
    <property type="taxonomic scope" value="Bacteria"/>
</dbReference>
<evidence type="ECO:0000256" key="3">
    <source>
        <dbReference type="ARBA" id="ARBA00022630"/>
    </source>
</evidence>
<dbReference type="PANTHER" id="PTHR43673:SF2">
    <property type="entry name" value="NITROREDUCTASE"/>
    <property type="match status" value="1"/>
</dbReference>
<dbReference type="RefSeq" id="WP_015924241.1">
    <property type="nucleotide sequence ID" value="NC_011898.1"/>
</dbReference>
<keyword evidence="3" id="KW-0285">Flavoprotein</keyword>
<dbReference type="HOGENOM" id="CLU_070562_1_1_9"/>
<evidence type="ECO:0000313" key="7">
    <source>
        <dbReference type="EMBL" id="ACL75073.1"/>
    </source>
</evidence>
<dbReference type="SUPFAM" id="SSF55469">
    <property type="entry name" value="FMN-dependent nitroreductase-like"/>
    <property type="match status" value="1"/>
</dbReference>
<dbReference type="InterPro" id="IPR000415">
    <property type="entry name" value="Nitroreductase-like"/>
</dbReference>
<evidence type="ECO:0000256" key="5">
    <source>
        <dbReference type="ARBA" id="ARBA00023002"/>
    </source>
</evidence>
<evidence type="ECO:0000256" key="1">
    <source>
        <dbReference type="ARBA" id="ARBA00001917"/>
    </source>
</evidence>
<name>B8I7R6_RUMCH</name>
<protein>
    <recommendedName>
        <fullName evidence="6">Putative nitroreductase TM1586 domain-containing protein</fullName>
    </recommendedName>
</protein>
<dbReference type="GO" id="GO:0016491">
    <property type="term" value="F:oxidoreductase activity"/>
    <property type="evidence" value="ECO:0007669"/>
    <property type="project" value="UniProtKB-KW"/>
</dbReference>
<keyword evidence="4" id="KW-0288">FMN</keyword>
<keyword evidence="8" id="KW-1185">Reference proteome</keyword>
<accession>B8I7R6</accession>
<dbReference type="Pfam" id="PF14512">
    <property type="entry name" value="TM1586_NiRdase"/>
    <property type="match status" value="1"/>
</dbReference>
<dbReference type="STRING" id="394503.Ccel_0694"/>
<comment type="cofactor">
    <cofactor evidence="1">
        <name>FMN</name>
        <dbReference type="ChEBI" id="CHEBI:58210"/>
    </cofactor>
</comment>
<sequence>MIHEELYKTIFTRRSIRKYDMTPLPEQKLQEIKNFADNTKKLVPGIKCEICFLDKENVKNIFPIKAPHYISIYSEKKEGYLMNVGFMLQQVDLFLSANNLVSCWLGIAKPSKEVPTSNNDMEFVIMLAFGNTHEKLHRADTSEFKRKGISEITSITGADELLEAARLAPSASNSQPWYFSGDQNEIIISREKLSFLKAPIFNRINQIDMGIALCHLWLSIEHQGKTAYFDYTKSNAPKGYEFMLKVKVGGGKSC</sequence>
<dbReference type="OrthoDB" id="9814075at2"/>
<evidence type="ECO:0000256" key="4">
    <source>
        <dbReference type="ARBA" id="ARBA00022643"/>
    </source>
</evidence>
<proteinExistence type="inferred from homology"/>
<evidence type="ECO:0000256" key="2">
    <source>
        <dbReference type="ARBA" id="ARBA00007118"/>
    </source>
</evidence>
<dbReference type="AlphaFoldDB" id="B8I7R6"/>
<evidence type="ECO:0000259" key="6">
    <source>
        <dbReference type="Pfam" id="PF14512"/>
    </source>
</evidence>
<reference evidence="7 8" key="1">
    <citation type="submission" date="2009-01" db="EMBL/GenBank/DDBJ databases">
        <title>Complete sequence of Clostridium cellulolyticum H10.</title>
        <authorList>
            <consortium name="US DOE Joint Genome Institute"/>
            <person name="Lucas S."/>
            <person name="Copeland A."/>
            <person name="Lapidus A."/>
            <person name="Glavina del Rio T."/>
            <person name="Dalin E."/>
            <person name="Tice H."/>
            <person name="Bruce D."/>
            <person name="Goodwin L."/>
            <person name="Pitluck S."/>
            <person name="Chertkov O."/>
            <person name="Saunders E."/>
            <person name="Brettin T."/>
            <person name="Detter J.C."/>
            <person name="Han C."/>
            <person name="Larimer F."/>
            <person name="Land M."/>
            <person name="Hauser L."/>
            <person name="Kyrpides N."/>
            <person name="Ivanova N."/>
            <person name="Zhou J."/>
            <person name="Richardson P."/>
        </authorList>
    </citation>
    <scope>NUCLEOTIDE SEQUENCE [LARGE SCALE GENOMIC DNA]</scope>
    <source>
        <strain evidence="8">ATCC 35319 / DSM 5812 / JCM 6584 / H10</strain>
    </source>
</reference>
<keyword evidence="5" id="KW-0560">Oxidoreductase</keyword>
<comment type="similarity">
    <text evidence="2">Belongs to the nitroreductase family.</text>
</comment>
<dbReference type="EMBL" id="CP001348">
    <property type="protein sequence ID" value="ACL75073.1"/>
    <property type="molecule type" value="Genomic_DNA"/>
</dbReference>
<dbReference type="InterPro" id="IPR029478">
    <property type="entry name" value="TM1586_NiRdase"/>
</dbReference>
<gene>
    <name evidence="7" type="ordered locus">Ccel_0694</name>
</gene>
<evidence type="ECO:0000313" key="8">
    <source>
        <dbReference type="Proteomes" id="UP000001349"/>
    </source>
</evidence>
<dbReference type="Gene3D" id="3.40.109.10">
    <property type="entry name" value="NADH Oxidase"/>
    <property type="match status" value="1"/>
</dbReference>
<feature type="domain" description="Putative nitroreductase TM1586" evidence="6">
    <location>
        <begin position="5"/>
        <end position="219"/>
    </location>
</feature>
<dbReference type="Proteomes" id="UP000001349">
    <property type="component" value="Chromosome"/>
</dbReference>
<dbReference type="PANTHER" id="PTHR43673">
    <property type="entry name" value="NAD(P)H NITROREDUCTASE YDGI-RELATED"/>
    <property type="match status" value="1"/>
</dbReference>
<dbReference type="Gene3D" id="3.40.109.30">
    <property type="entry name" value="putative nitroreductase (tm1586), domain 2"/>
    <property type="match status" value="1"/>
</dbReference>